<dbReference type="FunCoup" id="A0A1V8TER8">
    <property type="interactions" value="52"/>
</dbReference>
<comment type="similarity">
    <text evidence="3">Belongs to the peptidase M28 family. M28B subfamily.</text>
</comment>
<reference evidence="18" key="1">
    <citation type="submission" date="2017-03" db="EMBL/GenBank/DDBJ databases">
        <title>Genomes of endolithic fungi from Antarctica.</title>
        <authorList>
            <person name="Coleine C."/>
            <person name="Masonjones S."/>
            <person name="Stajich J.E."/>
        </authorList>
    </citation>
    <scope>NUCLEOTIDE SEQUENCE [LARGE SCALE GENOMIC DNA]</scope>
    <source>
        <strain evidence="18">CCFEE 5527</strain>
    </source>
</reference>
<keyword evidence="12" id="KW-0325">Glycoprotein</keyword>
<comment type="cofactor">
    <cofactor evidence="1">
        <name>Zn(2+)</name>
        <dbReference type="ChEBI" id="CHEBI:29105"/>
    </cofactor>
</comment>
<proteinExistence type="inferred from homology"/>
<evidence type="ECO:0000256" key="6">
    <source>
        <dbReference type="ARBA" id="ARBA00022525"/>
    </source>
</evidence>
<evidence type="ECO:0000256" key="8">
    <source>
        <dbReference type="ARBA" id="ARBA00022723"/>
    </source>
</evidence>
<dbReference type="InterPro" id="IPR045175">
    <property type="entry name" value="M28_fam"/>
</dbReference>
<dbReference type="Proteomes" id="UP000192596">
    <property type="component" value="Unassembled WGS sequence"/>
</dbReference>
<evidence type="ECO:0000256" key="3">
    <source>
        <dbReference type="ARBA" id="ARBA00005634"/>
    </source>
</evidence>
<dbReference type="AlphaFoldDB" id="A0A1V8TER8"/>
<dbReference type="CDD" id="cd03876">
    <property type="entry name" value="M28_SGAP_like"/>
    <property type="match status" value="1"/>
</dbReference>
<dbReference type="GO" id="GO:0008235">
    <property type="term" value="F:metalloexopeptidase activity"/>
    <property type="evidence" value="ECO:0007669"/>
    <property type="project" value="InterPro"/>
</dbReference>
<evidence type="ECO:0000256" key="10">
    <source>
        <dbReference type="ARBA" id="ARBA00022801"/>
    </source>
</evidence>
<feature type="domain" description="Peptidase M28" evidence="16">
    <location>
        <begin position="287"/>
        <end position="501"/>
    </location>
</feature>
<keyword evidence="5" id="KW-0031">Aminopeptidase</keyword>
<evidence type="ECO:0000259" key="16">
    <source>
        <dbReference type="Pfam" id="PF04389"/>
    </source>
</evidence>
<dbReference type="SUPFAM" id="SSF53187">
    <property type="entry name" value="Zn-dependent exopeptidases"/>
    <property type="match status" value="1"/>
</dbReference>
<dbReference type="PANTHER" id="PTHR12147">
    <property type="entry name" value="METALLOPEPTIDASE M28 FAMILY MEMBER"/>
    <property type="match status" value="1"/>
</dbReference>
<feature type="region of interest" description="Disordered" evidence="14">
    <location>
        <begin position="18"/>
        <end position="68"/>
    </location>
</feature>
<dbReference type="Gene3D" id="3.40.630.10">
    <property type="entry name" value="Zn peptidases"/>
    <property type="match status" value="1"/>
</dbReference>
<feature type="chain" id="PRO_5010598492" description="Peptide hydrolase" evidence="13">
    <location>
        <begin position="18"/>
        <end position="549"/>
    </location>
</feature>
<dbReference type="GO" id="GO:0004177">
    <property type="term" value="F:aminopeptidase activity"/>
    <property type="evidence" value="ECO:0007669"/>
    <property type="project" value="UniProtKB-KW"/>
</dbReference>
<dbReference type="InterPro" id="IPR003137">
    <property type="entry name" value="PA_domain"/>
</dbReference>
<keyword evidence="11 13" id="KW-0862">Zinc</keyword>
<keyword evidence="9 13" id="KW-0732">Signal</keyword>
<dbReference type="STRING" id="1507870.A0A1V8TER8"/>
<dbReference type="InterPro" id="IPR041756">
    <property type="entry name" value="M28_SGAP-like"/>
</dbReference>
<feature type="compositionally biased region" description="Low complexity" evidence="14">
    <location>
        <begin position="58"/>
        <end position="68"/>
    </location>
</feature>
<dbReference type="SUPFAM" id="SSF52025">
    <property type="entry name" value="PA domain"/>
    <property type="match status" value="1"/>
</dbReference>
<evidence type="ECO:0000313" key="17">
    <source>
        <dbReference type="EMBL" id="OQO09867.1"/>
    </source>
</evidence>
<dbReference type="GO" id="GO:0046872">
    <property type="term" value="F:metal ion binding"/>
    <property type="evidence" value="ECO:0007669"/>
    <property type="project" value="UniProtKB-KW"/>
</dbReference>
<comment type="caution">
    <text evidence="17">The sequence shown here is derived from an EMBL/GenBank/DDBJ whole genome shotgun (WGS) entry which is preliminary data.</text>
</comment>
<evidence type="ECO:0000256" key="11">
    <source>
        <dbReference type="ARBA" id="ARBA00022833"/>
    </source>
</evidence>
<name>A0A1V8TER8_9PEZI</name>
<evidence type="ECO:0000256" key="9">
    <source>
        <dbReference type="ARBA" id="ARBA00022729"/>
    </source>
</evidence>
<organism evidence="17 18">
    <name type="scientific">Cryoendolithus antarcticus</name>
    <dbReference type="NCBI Taxonomy" id="1507870"/>
    <lineage>
        <taxon>Eukaryota</taxon>
        <taxon>Fungi</taxon>
        <taxon>Dikarya</taxon>
        <taxon>Ascomycota</taxon>
        <taxon>Pezizomycotina</taxon>
        <taxon>Dothideomycetes</taxon>
        <taxon>Dothideomycetidae</taxon>
        <taxon>Cladosporiales</taxon>
        <taxon>Cladosporiaceae</taxon>
        <taxon>Cryoendolithus</taxon>
    </lineage>
</organism>
<comment type="similarity">
    <text evidence="4">Belongs to the peptidase M28 family. M28A subfamily.</text>
</comment>
<dbReference type="InParanoid" id="A0A1V8TER8"/>
<dbReference type="EC" id="3.4.-.-" evidence="13"/>
<keyword evidence="7 13" id="KW-0645">Protease</keyword>
<gene>
    <name evidence="17" type="ORF">B0A48_04219</name>
</gene>
<keyword evidence="10 13" id="KW-0378">Hydrolase</keyword>
<feature type="domain" description="PA" evidence="15">
    <location>
        <begin position="171"/>
        <end position="258"/>
    </location>
</feature>
<dbReference type="FunFam" id="3.40.630.10:FF:000054">
    <property type="entry name" value="Peptide hydrolase"/>
    <property type="match status" value="1"/>
</dbReference>
<evidence type="ECO:0000256" key="1">
    <source>
        <dbReference type="ARBA" id="ARBA00001947"/>
    </source>
</evidence>
<evidence type="ECO:0000259" key="15">
    <source>
        <dbReference type="Pfam" id="PF02225"/>
    </source>
</evidence>
<dbReference type="PANTHER" id="PTHR12147:SF26">
    <property type="entry name" value="PEPTIDASE M28 DOMAIN-CONTAINING PROTEIN"/>
    <property type="match status" value="1"/>
</dbReference>
<dbReference type="Pfam" id="PF04389">
    <property type="entry name" value="Peptidase_M28"/>
    <property type="match status" value="1"/>
</dbReference>
<feature type="compositionally biased region" description="Basic residues" evidence="14">
    <location>
        <begin position="26"/>
        <end position="43"/>
    </location>
</feature>
<dbReference type="EMBL" id="NAJO01000009">
    <property type="protein sequence ID" value="OQO09867.1"/>
    <property type="molecule type" value="Genomic_DNA"/>
</dbReference>
<keyword evidence="18" id="KW-1185">Reference proteome</keyword>
<dbReference type="OrthoDB" id="10013407at2759"/>
<evidence type="ECO:0000256" key="5">
    <source>
        <dbReference type="ARBA" id="ARBA00022438"/>
    </source>
</evidence>
<dbReference type="GO" id="GO:0005576">
    <property type="term" value="C:extracellular region"/>
    <property type="evidence" value="ECO:0007669"/>
    <property type="project" value="UniProtKB-SubCell"/>
</dbReference>
<keyword evidence="8 13" id="KW-0479">Metal-binding</keyword>
<evidence type="ECO:0000256" key="13">
    <source>
        <dbReference type="RuleBase" id="RU361240"/>
    </source>
</evidence>
<dbReference type="InterPro" id="IPR046450">
    <property type="entry name" value="PA_dom_sf"/>
</dbReference>
<evidence type="ECO:0000256" key="2">
    <source>
        <dbReference type="ARBA" id="ARBA00004613"/>
    </source>
</evidence>
<sequence length="549" mass="56919">MKYATVFALATASFAAAAPGGPKKQWSPKKGHPGAWKPKHHVPRPQWPTKVLPPPAHPTSTSSSAGSTATALPYVDSAALQASILQSNLADKSQDLEDIAYATAGRNRVMGSEGHNNTVAYLVESIEALGDYYTVYAQPFIALYSATAGNLTVNDVLAETATYEYSPGGSITAELVTVANLGCNATDFPAGVTDKIALVSRGTCPFGQKSALAGAAGAAGIVIYDNINETVSGGTLGPPPRPEGAYVPSIAVSQAVGKGWVASLAAGETLTGELLVDSDIRNLTTFNVIAESVGGNKNATLVIGAHSDSVAAGPGINDDGSGTVGILEVAEQLSEYSLTNSVRICWWSGEEFGLLGSNYYTSQLTDAEVAQIRLYLNFDMIASPNYIYAIYDGDGSAYNISGPPGSAEAEYFFEDFFEGKGLNSTPTAFDGRSDYGGFLDRGIAAGGLFTGAEEIKTAEQAALFGGQAGVALDSNYHQAGDNVTNLNYEAFVVNTQAIAAAVAEYAASWDSLPAPNVTVTRRSLEKSASVGKRSAASGSLGKYCARAVL</sequence>
<dbReference type="Gene3D" id="3.50.30.30">
    <property type="match status" value="1"/>
</dbReference>
<evidence type="ECO:0000256" key="7">
    <source>
        <dbReference type="ARBA" id="ARBA00022670"/>
    </source>
</evidence>
<keyword evidence="6" id="KW-0964">Secreted</keyword>
<dbReference type="InterPro" id="IPR007484">
    <property type="entry name" value="Peptidase_M28"/>
</dbReference>
<feature type="signal peptide" evidence="13">
    <location>
        <begin position="1"/>
        <end position="17"/>
    </location>
</feature>
<dbReference type="GO" id="GO:0006508">
    <property type="term" value="P:proteolysis"/>
    <property type="evidence" value="ECO:0007669"/>
    <property type="project" value="UniProtKB-KW"/>
</dbReference>
<dbReference type="Pfam" id="PF02225">
    <property type="entry name" value="PA"/>
    <property type="match status" value="1"/>
</dbReference>
<comment type="subcellular location">
    <subcellularLocation>
        <location evidence="2">Secreted</location>
    </subcellularLocation>
</comment>
<evidence type="ECO:0000313" key="18">
    <source>
        <dbReference type="Proteomes" id="UP000192596"/>
    </source>
</evidence>
<evidence type="ECO:0000256" key="14">
    <source>
        <dbReference type="SAM" id="MobiDB-lite"/>
    </source>
</evidence>
<evidence type="ECO:0000256" key="4">
    <source>
        <dbReference type="ARBA" id="ARBA00005957"/>
    </source>
</evidence>
<evidence type="ECO:0000256" key="12">
    <source>
        <dbReference type="ARBA" id="ARBA00023180"/>
    </source>
</evidence>
<protein>
    <recommendedName>
        <fullName evidence="13">Peptide hydrolase</fullName>
        <ecNumber evidence="13">3.4.-.-</ecNumber>
    </recommendedName>
</protein>
<accession>A0A1V8TER8</accession>